<organism evidence="1 2">
    <name type="scientific">Mannheimia haemolytica</name>
    <name type="common">Pasteurella haemolytica</name>
    <dbReference type="NCBI Taxonomy" id="75985"/>
    <lineage>
        <taxon>Bacteria</taxon>
        <taxon>Pseudomonadati</taxon>
        <taxon>Pseudomonadota</taxon>
        <taxon>Gammaproteobacteria</taxon>
        <taxon>Pasteurellales</taxon>
        <taxon>Pasteurellaceae</taxon>
        <taxon>Mannheimia</taxon>
    </lineage>
</organism>
<dbReference type="AlphaFoldDB" id="A0A378N730"/>
<protein>
    <submittedName>
        <fullName evidence="1">Uncharacterized protein</fullName>
    </submittedName>
</protein>
<accession>A0A378N730</accession>
<evidence type="ECO:0000313" key="1">
    <source>
        <dbReference type="EMBL" id="STY64242.1"/>
    </source>
</evidence>
<dbReference type="EMBL" id="UGPN01000002">
    <property type="protein sequence ID" value="STY64242.1"/>
    <property type="molecule type" value="Genomic_DNA"/>
</dbReference>
<gene>
    <name evidence="1" type="ORF">NCTC10638_03418</name>
</gene>
<name>A0A378N730_MANHA</name>
<proteinExistence type="predicted"/>
<sequence length="29" mass="3550">MELENFRDLVNQIEELRTQIAEQEKTRLC</sequence>
<reference evidence="1 2" key="1">
    <citation type="submission" date="2018-06" db="EMBL/GenBank/DDBJ databases">
        <authorList>
            <consortium name="Pathogen Informatics"/>
            <person name="Doyle S."/>
        </authorList>
    </citation>
    <scope>NUCLEOTIDE SEQUENCE [LARGE SCALE GENOMIC DNA]</scope>
    <source>
        <strain evidence="1 2">NCTC10638</strain>
    </source>
</reference>
<dbReference type="Proteomes" id="UP000254802">
    <property type="component" value="Unassembled WGS sequence"/>
</dbReference>
<evidence type="ECO:0000313" key="2">
    <source>
        <dbReference type="Proteomes" id="UP000254802"/>
    </source>
</evidence>